<dbReference type="SMART" id="SM00184">
    <property type="entry name" value="RING"/>
    <property type="match status" value="1"/>
</dbReference>
<gene>
    <name evidence="13" type="ORF">BD324DRAFT_621574</name>
</gene>
<evidence type="ECO:0000256" key="7">
    <source>
        <dbReference type="ARBA" id="ARBA00023136"/>
    </source>
</evidence>
<dbReference type="Pfam" id="PF13639">
    <property type="entry name" value="zf-RING_2"/>
    <property type="match status" value="1"/>
</dbReference>
<comment type="subcellular location">
    <subcellularLocation>
        <location evidence="1">Membrane</location>
        <topology evidence="1">Single-pass membrane protein</topology>
    </subcellularLocation>
</comment>
<keyword evidence="6 10" id="KW-1133">Transmembrane helix</keyword>
<feature type="region of interest" description="Disordered" evidence="9">
    <location>
        <begin position="556"/>
        <end position="608"/>
    </location>
</feature>
<evidence type="ECO:0000256" key="5">
    <source>
        <dbReference type="ARBA" id="ARBA00022833"/>
    </source>
</evidence>
<feature type="compositionally biased region" description="Basic and acidic residues" evidence="9">
    <location>
        <begin position="430"/>
        <end position="440"/>
    </location>
</feature>
<dbReference type="GeneID" id="33557206"/>
<evidence type="ECO:0000313" key="13">
    <source>
        <dbReference type="EMBL" id="ORX38610.1"/>
    </source>
</evidence>
<dbReference type="InterPro" id="IPR051653">
    <property type="entry name" value="E3_ligase_sorting_rcpt"/>
</dbReference>
<dbReference type="CDD" id="cd16454">
    <property type="entry name" value="RING-H2_PA-TM-RING"/>
    <property type="match status" value="1"/>
</dbReference>
<sequence>MSRRSPLSLASLLMIPAIQTSILSSLPLHVSAYIPAVAVNDTTALNMTDLSTISIAWTDPPGVYSGSVSYQLQADVSTGGTTSGALVHFSESTMGPNRTTTTPWIAYVSCDKNETGDSMEWDIFTLARDRGAVSALLYTSTSQSCLLNQDYIQNFEKPLDVFATETVQVARVIDNQWTHTNNSFYWFNGTLLNISGTAVNESLAGNSPEHRTYLIGTLTARNSTGQAQPTEIPNPQPSASSPSGGGPPGSMIALYVILGIISIGFLLMLFLGARRALRHPERYGRREASDEQGPQTAARGLAQAILDTFPIIKFGQTPGANGAMRRKSLSSEAYPMQLTLPMYGNTDRGAEGDSVAVKSVFSDDDSVSLQGPSGRESMAGEDESNVHVAGSMVSSHGPMRHSRSRSILTPEGSRRTSKLDLHQPHGYAGEPRESGDDARPVRASHGSAPVDATDEAMLDQCPICLVDFEEGDDLRVLPCEAEHVYHQGCIDPWLLLVSASCPLCRKDFNQPLTSSPPATTETPQPHTPPSASSANSSGPPTQSGFAKYLAFMRRERGPFSANHGSNDSARPSPSSTSRRSRANTTATIDPGVGPGRRREADQTGPGGY</sequence>
<keyword evidence="7 10" id="KW-0472">Membrane</keyword>
<evidence type="ECO:0000256" key="3">
    <source>
        <dbReference type="ARBA" id="ARBA00022723"/>
    </source>
</evidence>
<dbReference type="Proteomes" id="UP000193218">
    <property type="component" value="Unassembled WGS sequence"/>
</dbReference>
<feature type="compositionally biased region" description="Low complexity" evidence="9">
    <location>
        <begin position="565"/>
        <end position="587"/>
    </location>
</feature>
<dbReference type="AlphaFoldDB" id="A0A1Y1UKM3"/>
<comment type="caution">
    <text evidence="13">The sequence shown here is derived from an EMBL/GenBank/DDBJ whole genome shotgun (WGS) entry which is preliminary data.</text>
</comment>
<keyword evidence="2 10" id="KW-0812">Transmembrane</keyword>
<organism evidence="13 14">
    <name type="scientific">Kockovaella imperatae</name>
    <dbReference type="NCBI Taxonomy" id="4999"/>
    <lineage>
        <taxon>Eukaryota</taxon>
        <taxon>Fungi</taxon>
        <taxon>Dikarya</taxon>
        <taxon>Basidiomycota</taxon>
        <taxon>Agaricomycotina</taxon>
        <taxon>Tremellomycetes</taxon>
        <taxon>Tremellales</taxon>
        <taxon>Cuniculitremaceae</taxon>
        <taxon>Kockovaella</taxon>
    </lineage>
</organism>
<evidence type="ECO:0000256" key="6">
    <source>
        <dbReference type="ARBA" id="ARBA00022989"/>
    </source>
</evidence>
<dbReference type="InterPro" id="IPR001841">
    <property type="entry name" value="Znf_RING"/>
</dbReference>
<evidence type="ECO:0000256" key="10">
    <source>
        <dbReference type="SAM" id="Phobius"/>
    </source>
</evidence>
<feature type="region of interest" description="Disordered" evidence="9">
    <location>
        <begin position="223"/>
        <end position="245"/>
    </location>
</feature>
<dbReference type="PROSITE" id="PS50089">
    <property type="entry name" value="ZF_RING_2"/>
    <property type="match status" value="1"/>
</dbReference>
<dbReference type="STRING" id="4999.A0A1Y1UKM3"/>
<evidence type="ECO:0000313" key="14">
    <source>
        <dbReference type="Proteomes" id="UP000193218"/>
    </source>
</evidence>
<dbReference type="EMBL" id="NBSH01000004">
    <property type="protein sequence ID" value="ORX38610.1"/>
    <property type="molecule type" value="Genomic_DNA"/>
</dbReference>
<protein>
    <recommendedName>
        <fullName evidence="12">RING-type domain-containing protein</fullName>
    </recommendedName>
</protein>
<evidence type="ECO:0000259" key="12">
    <source>
        <dbReference type="PROSITE" id="PS50089"/>
    </source>
</evidence>
<accession>A0A1Y1UKM3</accession>
<dbReference type="PANTHER" id="PTHR47168:SF1">
    <property type="entry name" value="OS02G0798600 PROTEIN"/>
    <property type="match status" value="1"/>
</dbReference>
<evidence type="ECO:0000256" key="11">
    <source>
        <dbReference type="SAM" id="SignalP"/>
    </source>
</evidence>
<evidence type="ECO:0000256" key="9">
    <source>
        <dbReference type="SAM" id="MobiDB-lite"/>
    </source>
</evidence>
<feature type="compositionally biased region" description="Polar residues" evidence="9">
    <location>
        <begin position="512"/>
        <end position="524"/>
    </location>
</feature>
<dbReference type="InterPro" id="IPR013083">
    <property type="entry name" value="Znf_RING/FYVE/PHD"/>
</dbReference>
<feature type="region of interest" description="Disordered" evidence="9">
    <location>
        <begin position="512"/>
        <end position="544"/>
    </location>
</feature>
<dbReference type="SUPFAM" id="SSF57850">
    <property type="entry name" value="RING/U-box"/>
    <property type="match status" value="1"/>
</dbReference>
<evidence type="ECO:0000256" key="8">
    <source>
        <dbReference type="PROSITE-ProRule" id="PRU00175"/>
    </source>
</evidence>
<evidence type="ECO:0000256" key="2">
    <source>
        <dbReference type="ARBA" id="ARBA00022692"/>
    </source>
</evidence>
<keyword evidence="14" id="KW-1185">Reference proteome</keyword>
<dbReference type="GO" id="GO:0008270">
    <property type="term" value="F:zinc ion binding"/>
    <property type="evidence" value="ECO:0007669"/>
    <property type="project" value="UniProtKB-KW"/>
</dbReference>
<evidence type="ECO:0000256" key="1">
    <source>
        <dbReference type="ARBA" id="ARBA00004167"/>
    </source>
</evidence>
<feature type="domain" description="RING-type" evidence="12">
    <location>
        <begin position="461"/>
        <end position="505"/>
    </location>
</feature>
<feature type="transmembrane region" description="Helical" evidence="10">
    <location>
        <begin position="252"/>
        <end position="273"/>
    </location>
</feature>
<feature type="region of interest" description="Disordered" evidence="9">
    <location>
        <begin position="362"/>
        <end position="453"/>
    </location>
</feature>
<feature type="compositionally biased region" description="Polar residues" evidence="9">
    <location>
        <begin position="223"/>
        <end position="233"/>
    </location>
</feature>
<reference evidence="13 14" key="1">
    <citation type="submission" date="2017-03" db="EMBL/GenBank/DDBJ databases">
        <title>Widespread Adenine N6-methylation of Active Genes in Fungi.</title>
        <authorList>
            <consortium name="DOE Joint Genome Institute"/>
            <person name="Mondo S.J."/>
            <person name="Dannebaum R.O."/>
            <person name="Kuo R.C."/>
            <person name="Louie K.B."/>
            <person name="Bewick A.J."/>
            <person name="Labutti K."/>
            <person name="Haridas S."/>
            <person name="Kuo A."/>
            <person name="Salamov A."/>
            <person name="Ahrendt S.R."/>
            <person name="Lau R."/>
            <person name="Bowen B.P."/>
            <person name="Lipzen A."/>
            <person name="Sullivan W."/>
            <person name="Andreopoulos W.B."/>
            <person name="Clum A."/>
            <person name="Lindquist E."/>
            <person name="Daum C."/>
            <person name="Northen T.R."/>
            <person name="Ramamoorthy G."/>
            <person name="Schmitz R.J."/>
            <person name="Gryganskyi A."/>
            <person name="Culley D."/>
            <person name="Magnuson J."/>
            <person name="James T.Y."/>
            <person name="O'Malley M.A."/>
            <person name="Stajich J.E."/>
            <person name="Spatafora J.W."/>
            <person name="Visel A."/>
            <person name="Grigoriev I.V."/>
        </authorList>
    </citation>
    <scope>NUCLEOTIDE SEQUENCE [LARGE SCALE GENOMIC DNA]</scope>
    <source>
        <strain evidence="13 14">NRRL Y-17943</strain>
    </source>
</reference>
<dbReference type="GO" id="GO:0016020">
    <property type="term" value="C:membrane"/>
    <property type="evidence" value="ECO:0007669"/>
    <property type="project" value="UniProtKB-SubCell"/>
</dbReference>
<proteinExistence type="predicted"/>
<feature type="chain" id="PRO_5013344949" description="RING-type domain-containing protein" evidence="11">
    <location>
        <begin position="33"/>
        <end position="608"/>
    </location>
</feature>
<keyword evidence="5" id="KW-0862">Zinc</keyword>
<dbReference type="Gene3D" id="3.30.40.10">
    <property type="entry name" value="Zinc/RING finger domain, C3HC4 (zinc finger)"/>
    <property type="match status" value="1"/>
</dbReference>
<feature type="compositionally biased region" description="Low complexity" evidence="9">
    <location>
        <begin position="529"/>
        <end position="541"/>
    </location>
</feature>
<keyword evidence="4 8" id="KW-0863">Zinc-finger</keyword>
<dbReference type="RefSeq" id="XP_021872532.1">
    <property type="nucleotide sequence ID" value="XM_022015397.1"/>
</dbReference>
<feature type="signal peptide" evidence="11">
    <location>
        <begin position="1"/>
        <end position="32"/>
    </location>
</feature>
<dbReference type="InParanoid" id="A0A1Y1UKM3"/>
<keyword evidence="11" id="KW-0732">Signal</keyword>
<keyword evidence="3" id="KW-0479">Metal-binding</keyword>
<dbReference type="OrthoDB" id="8062037at2759"/>
<feature type="compositionally biased region" description="Basic and acidic residues" evidence="9">
    <location>
        <begin position="412"/>
        <end position="423"/>
    </location>
</feature>
<evidence type="ECO:0000256" key="4">
    <source>
        <dbReference type="ARBA" id="ARBA00022771"/>
    </source>
</evidence>
<dbReference type="PANTHER" id="PTHR47168">
    <property type="entry name" value="RING ZINC FINGER DOMAIN SUPERFAMILY PROTEIN-RELATED"/>
    <property type="match status" value="1"/>
</dbReference>
<name>A0A1Y1UKM3_9TREE</name>